<evidence type="ECO:0000313" key="3">
    <source>
        <dbReference type="Proteomes" id="UP000009027"/>
    </source>
</evidence>
<reference evidence="2 3" key="1">
    <citation type="journal article" date="2012" name="Proc. Natl. Acad. Sci. U.S.A.">
        <title>Antigenic diversity is generated by distinct evolutionary mechanisms in African trypanosome species.</title>
        <authorList>
            <person name="Jackson A.P."/>
            <person name="Berry A."/>
            <person name="Aslett M."/>
            <person name="Allison H.C."/>
            <person name="Burton P."/>
            <person name="Vavrova-Anderson J."/>
            <person name="Brown R."/>
            <person name="Browne H."/>
            <person name="Corton N."/>
            <person name="Hauser H."/>
            <person name="Gamble J."/>
            <person name="Gilderthorp R."/>
            <person name="Marcello L."/>
            <person name="McQuillan J."/>
            <person name="Otto T.D."/>
            <person name="Quail M.A."/>
            <person name="Sanders M.J."/>
            <person name="van Tonder A."/>
            <person name="Ginger M.L."/>
            <person name="Field M.C."/>
            <person name="Barry J.D."/>
            <person name="Hertz-Fowler C."/>
            <person name="Berriman M."/>
        </authorList>
    </citation>
    <scope>NUCLEOTIDE SEQUENCE</scope>
    <source>
        <strain evidence="2 3">Y486</strain>
    </source>
</reference>
<proteinExistence type="predicted"/>
<gene>
    <name evidence="2" type="ORF">TvY486_0027510</name>
</gene>
<keyword evidence="3" id="KW-1185">Reference proteome</keyword>
<feature type="domain" description="Endonuclease/exonuclease/phosphatase" evidence="1">
    <location>
        <begin position="146"/>
        <end position="238"/>
    </location>
</feature>
<dbReference type="VEuPathDB" id="TriTrypDB:TvY486_0027510"/>
<dbReference type="SUPFAM" id="SSF56219">
    <property type="entry name" value="DNase I-like"/>
    <property type="match status" value="1"/>
</dbReference>
<dbReference type="InterPro" id="IPR005135">
    <property type="entry name" value="Endo/exonuclease/phosphatase"/>
</dbReference>
<organism evidence="2 3">
    <name type="scientific">Trypanosoma vivax (strain Y486)</name>
    <dbReference type="NCBI Taxonomy" id="1055687"/>
    <lineage>
        <taxon>Eukaryota</taxon>
        <taxon>Discoba</taxon>
        <taxon>Euglenozoa</taxon>
        <taxon>Kinetoplastea</taxon>
        <taxon>Metakinetoplastina</taxon>
        <taxon>Trypanosomatida</taxon>
        <taxon>Trypanosomatidae</taxon>
        <taxon>Trypanosoma</taxon>
        <taxon>Duttonella</taxon>
    </lineage>
</organism>
<dbReference type="Proteomes" id="UP000009027">
    <property type="component" value="Unassembled WGS sequence"/>
</dbReference>
<dbReference type="Gene3D" id="3.60.10.10">
    <property type="entry name" value="Endonuclease/exonuclease/phosphatase"/>
    <property type="match status" value="1"/>
</dbReference>
<evidence type="ECO:0000259" key="1">
    <source>
        <dbReference type="Pfam" id="PF14529"/>
    </source>
</evidence>
<accession>F9WR13</accession>
<dbReference type="AlphaFoldDB" id="F9WR13"/>
<sequence length="310" mass="33404">MQQRRHSEVNEVLRILPCACGRAALDARRLLLLASGDVGRNPGPLTRGTQWNSGGLSQAKRVALERKLNEHMVLFCPLQGTHLASAECAAPTLGGYQHVGQARTPHGGGASILVRDGVGVEVGVLEKKVPERAAVTLRFSANASLTIASAYFPRRAGVSSESLDTLLGASGPLVAGADVNSHHVLWDPLCPSDDKGEDIVDWCVRNDPLITNTESAARRQPSTPALSSLDITLCRDCEISNWKPALSPESERYWITFDAFVGTSSKYKLVTQFPKIVPPRLVPRIHGARAGLEGAVASRKCRGRPRARMP</sequence>
<dbReference type="GO" id="GO:0003824">
    <property type="term" value="F:catalytic activity"/>
    <property type="evidence" value="ECO:0007669"/>
    <property type="project" value="InterPro"/>
</dbReference>
<protein>
    <recommendedName>
        <fullName evidence="1">Endonuclease/exonuclease/phosphatase domain-containing protein</fullName>
    </recommendedName>
</protein>
<name>F9WR13_TRYVY</name>
<evidence type="ECO:0000313" key="2">
    <source>
        <dbReference type="EMBL" id="CCD19996.1"/>
    </source>
</evidence>
<dbReference type="EMBL" id="CAEX01004623">
    <property type="protein sequence ID" value="CCD19996.1"/>
    <property type="molecule type" value="Genomic_DNA"/>
</dbReference>
<dbReference type="InterPro" id="IPR036691">
    <property type="entry name" value="Endo/exonu/phosph_ase_sf"/>
</dbReference>
<dbReference type="Pfam" id="PF14529">
    <property type="entry name" value="Exo_endo_phos_2"/>
    <property type="match status" value="1"/>
</dbReference>